<evidence type="ECO:0000256" key="1">
    <source>
        <dbReference type="ARBA" id="ARBA00004138"/>
    </source>
</evidence>
<evidence type="ECO:0000256" key="4">
    <source>
        <dbReference type="ARBA" id="ARBA00021815"/>
    </source>
</evidence>
<keyword evidence="6" id="KW-0175">Coiled coil</keyword>
<keyword evidence="13" id="KW-1185">Reference proteome</keyword>
<dbReference type="InterPro" id="IPR038888">
    <property type="entry name" value="CFAP36"/>
</dbReference>
<dbReference type="Gene3D" id="1.20.1520.10">
    <property type="entry name" value="ADP-ribosylation factor-like 2-binding protein, domain"/>
    <property type="match status" value="1"/>
</dbReference>
<feature type="region of interest" description="Disordered" evidence="10">
    <location>
        <begin position="134"/>
        <end position="153"/>
    </location>
</feature>
<feature type="domain" description="BART" evidence="11">
    <location>
        <begin position="20"/>
        <end position="130"/>
    </location>
</feature>
<keyword evidence="8" id="KW-0966">Cell projection</keyword>
<evidence type="ECO:0000256" key="8">
    <source>
        <dbReference type="ARBA" id="ARBA00023273"/>
    </source>
</evidence>
<reference evidence="12 13" key="1">
    <citation type="journal article" date="2024" name="Science">
        <title>Giant polyketide synthase enzymes in the biosynthesis of giant marine polyether toxins.</title>
        <authorList>
            <person name="Fallon T.R."/>
            <person name="Shende V.V."/>
            <person name="Wierzbicki I.H."/>
            <person name="Pendleton A.L."/>
            <person name="Watervoot N.F."/>
            <person name="Auber R.P."/>
            <person name="Gonzalez D.J."/>
            <person name="Wisecaver J.H."/>
            <person name="Moore B.S."/>
        </authorList>
    </citation>
    <scope>NUCLEOTIDE SEQUENCE [LARGE SCALE GENOMIC DNA]</scope>
    <source>
        <strain evidence="12 13">12B1</strain>
    </source>
</reference>
<gene>
    <name evidence="12" type="ORF">AB1Y20_019548</name>
</gene>
<dbReference type="PANTHER" id="PTHR21532:SF0">
    <property type="entry name" value="CILIA- AND FLAGELLA-ASSOCIATED PROTEIN 36"/>
    <property type="match status" value="1"/>
</dbReference>
<protein>
    <recommendedName>
        <fullName evidence="4">Cilia- and flagella-associated protein 36</fullName>
    </recommendedName>
    <alternativeName>
        <fullName evidence="9">Coiled-coil domain-containing protein 104</fullName>
    </alternativeName>
</protein>
<dbReference type="Pfam" id="PF11527">
    <property type="entry name" value="ARL2_Bind_BART"/>
    <property type="match status" value="1"/>
</dbReference>
<dbReference type="Proteomes" id="UP001515480">
    <property type="component" value="Unassembled WGS sequence"/>
</dbReference>
<dbReference type="AlphaFoldDB" id="A0AB34JUG2"/>
<evidence type="ECO:0000259" key="11">
    <source>
        <dbReference type="Pfam" id="PF11527"/>
    </source>
</evidence>
<evidence type="ECO:0000313" key="12">
    <source>
        <dbReference type="EMBL" id="KAL1524662.1"/>
    </source>
</evidence>
<dbReference type="EMBL" id="JBGBPQ010000005">
    <property type="protein sequence ID" value="KAL1524662.1"/>
    <property type="molecule type" value="Genomic_DNA"/>
</dbReference>
<dbReference type="InterPro" id="IPR023379">
    <property type="entry name" value="BART_dom"/>
</dbReference>
<evidence type="ECO:0000256" key="5">
    <source>
        <dbReference type="ARBA" id="ARBA00022490"/>
    </source>
</evidence>
<evidence type="ECO:0000256" key="6">
    <source>
        <dbReference type="ARBA" id="ARBA00023054"/>
    </source>
</evidence>
<proteinExistence type="inferred from homology"/>
<evidence type="ECO:0000313" key="13">
    <source>
        <dbReference type="Proteomes" id="UP001515480"/>
    </source>
</evidence>
<evidence type="ECO:0000256" key="7">
    <source>
        <dbReference type="ARBA" id="ARBA00023069"/>
    </source>
</evidence>
<evidence type="ECO:0000256" key="10">
    <source>
        <dbReference type="SAM" id="MobiDB-lite"/>
    </source>
</evidence>
<name>A0AB34JUG2_PRYPA</name>
<dbReference type="InterPro" id="IPR042541">
    <property type="entry name" value="BART_sf"/>
</dbReference>
<comment type="subcellular location">
    <subcellularLocation>
        <location evidence="1">Cell projection</location>
        <location evidence="1">Cilium</location>
    </subcellularLocation>
    <subcellularLocation>
        <location evidence="2">Cytoplasm</location>
    </subcellularLocation>
</comment>
<evidence type="ECO:0000256" key="2">
    <source>
        <dbReference type="ARBA" id="ARBA00004496"/>
    </source>
</evidence>
<dbReference type="PANTHER" id="PTHR21532">
    <property type="entry name" value="PHOSPHODIESTERASE HL"/>
    <property type="match status" value="1"/>
</dbReference>
<organism evidence="12 13">
    <name type="scientific">Prymnesium parvum</name>
    <name type="common">Toxic golden alga</name>
    <dbReference type="NCBI Taxonomy" id="97485"/>
    <lineage>
        <taxon>Eukaryota</taxon>
        <taxon>Haptista</taxon>
        <taxon>Haptophyta</taxon>
        <taxon>Prymnesiophyceae</taxon>
        <taxon>Prymnesiales</taxon>
        <taxon>Prymnesiaceae</taxon>
        <taxon>Prymnesium</taxon>
    </lineage>
</organism>
<evidence type="ECO:0000256" key="9">
    <source>
        <dbReference type="ARBA" id="ARBA00031593"/>
    </source>
</evidence>
<comment type="caution">
    <text evidence="12">The sequence shown here is derived from an EMBL/GenBank/DDBJ whole genome shotgun (WGS) entry which is preliminary data.</text>
</comment>
<keyword evidence="5" id="KW-0963">Cytoplasm</keyword>
<comment type="similarity">
    <text evidence="3">Belongs to the CFAP36 family.</text>
</comment>
<dbReference type="GO" id="GO:0097546">
    <property type="term" value="C:ciliary base"/>
    <property type="evidence" value="ECO:0007669"/>
    <property type="project" value="TreeGrafter"/>
</dbReference>
<dbReference type="GO" id="GO:0005930">
    <property type="term" value="C:axoneme"/>
    <property type="evidence" value="ECO:0007669"/>
    <property type="project" value="TreeGrafter"/>
</dbReference>
<accession>A0AB34JUG2</accession>
<sequence>MDEVQRLQLALANSKASFLDETYRAVLAILDSPAWLVTISTFIEAECLIFDGVELINDAHALVFERFTKLVDGLLEEGLAERRVSKQELARLCCIASSHPTGQQVLEQLLALEDIRLFAGMMVRCNKRLHLKAKGGHRSKGNSMGKEDPAGANGNASCDDSGALCGPADDLAEFVGRPLVSFEEAVQFEVHASEAEAAHDYPQEVIELRKARPFSEVLAVEIKRMREKEV</sequence>
<evidence type="ECO:0000256" key="3">
    <source>
        <dbReference type="ARBA" id="ARBA00007460"/>
    </source>
</evidence>
<keyword evidence="7" id="KW-0969">Cilium</keyword>